<feature type="domain" description="Methyltransferase" evidence="3">
    <location>
        <begin position="35"/>
        <end position="131"/>
    </location>
</feature>
<evidence type="ECO:0000256" key="2">
    <source>
        <dbReference type="ARBA" id="ARBA00022679"/>
    </source>
</evidence>
<dbReference type="eggNOG" id="COG2226">
    <property type="taxonomic scope" value="Bacteria"/>
</dbReference>
<evidence type="ECO:0000313" key="4">
    <source>
        <dbReference type="EMBL" id="AEF95150.1"/>
    </source>
</evidence>
<evidence type="ECO:0000256" key="1">
    <source>
        <dbReference type="ARBA" id="ARBA00022603"/>
    </source>
</evidence>
<dbReference type="EMBL" id="CP002736">
    <property type="protein sequence ID" value="AEF95150.1"/>
    <property type="molecule type" value="Genomic_DNA"/>
</dbReference>
<dbReference type="PANTHER" id="PTHR43861:SF1">
    <property type="entry name" value="TRANS-ACONITATE 2-METHYLTRANSFERASE"/>
    <property type="match status" value="1"/>
</dbReference>
<organism evidence="4 5">
    <name type="scientific">Desulfotomaculum nigrificans (strain DSM 14880 / VKM B-2319 / CO-1-SRB)</name>
    <name type="common">Desulfotomaculum carboxydivorans</name>
    <dbReference type="NCBI Taxonomy" id="868595"/>
    <lineage>
        <taxon>Bacteria</taxon>
        <taxon>Bacillati</taxon>
        <taxon>Bacillota</taxon>
        <taxon>Clostridia</taxon>
        <taxon>Eubacteriales</taxon>
        <taxon>Desulfotomaculaceae</taxon>
        <taxon>Desulfotomaculum</taxon>
    </lineage>
</organism>
<keyword evidence="2 4" id="KW-0808">Transferase</keyword>
<dbReference type="KEGG" id="dca:Desca_2315"/>
<dbReference type="InterPro" id="IPR029063">
    <property type="entry name" value="SAM-dependent_MTases_sf"/>
</dbReference>
<evidence type="ECO:0000313" key="5">
    <source>
        <dbReference type="Proteomes" id="UP000009226"/>
    </source>
</evidence>
<keyword evidence="1 4" id="KW-0489">Methyltransferase</keyword>
<dbReference type="SUPFAM" id="SSF53335">
    <property type="entry name" value="S-adenosyl-L-methionine-dependent methyltransferases"/>
    <property type="match status" value="1"/>
</dbReference>
<sequence length="251" mass="28372">MYKELSQYYDDIFPAGAAQLNFFRQTFTDLGVNRVLDLACGSGNYALEFARWGLNVVALDYEQEMIKLGREKARQAGLTVDFRTGDMRDLEDIPGKFDAVICIGNSLAHLLTDKDVLTTLNQIKEHLYHGGTFILQTVNYDRILKGHITQLPDIINNQAGIIFTRHYDFRPDGLIDFKTALIKNGPNGSQQCLGTGQVPLRPFTKNELAEFLQQAGFVDISFYGNFNYKPHGWDSQSTVVQAFRRRSCSIT</sequence>
<dbReference type="GO" id="GO:0008168">
    <property type="term" value="F:methyltransferase activity"/>
    <property type="evidence" value="ECO:0007669"/>
    <property type="project" value="UniProtKB-KW"/>
</dbReference>
<dbReference type="RefSeq" id="WP_003540083.1">
    <property type="nucleotide sequence ID" value="NC_015565.1"/>
</dbReference>
<keyword evidence="5" id="KW-1185">Reference proteome</keyword>
<proteinExistence type="predicted"/>
<accession>F6B3B9</accession>
<protein>
    <submittedName>
        <fullName evidence="4">Methyltransferase type 11</fullName>
    </submittedName>
</protein>
<dbReference type="HOGENOM" id="CLU_069129_8_2_9"/>
<dbReference type="Pfam" id="PF13649">
    <property type="entry name" value="Methyltransf_25"/>
    <property type="match status" value="1"/>
</dbReference>
<dbReference type="InterPro" id="IPR041698">
    <property type="entry name" value="Methyltransf_25"/>
</dbReference>
<dbReference type="PANTHER" id="PTHR43861">
    <property type="entry name" value="TRANS-ACONITATE 2-METHYLTRANSFERASE-RELATED"/>
    <property type="match status" value="1"/>
</dbReference>
<gene>
    <name evidence="4" type="ordered locus">Desca_2315</name>
</gene>
<evidence type="ECO:0000259" key="3">
    <source>
        <dbReference type="Pfam" id="PF13649"/>
    </source>
</evidence>
<dbReference type="GO" id="GO:0032259">
    <property type="term" value="P:methylation"/>
    <property type="evidence" value="ECO:0007669"/>
    <property type="project" value="UniProtKB-KW"/>
</dbReference>
<reference evidence="4 5" key="1">
    <citation type="submission" date="2011-05" db="EMBL/GenBank/DDBJ databases">
        <title>Complete sequence of Desulfotomaculum carboxydivorans CO-1-SRB.</title>
        <authorList>
            <consortium name="US DOE Joint Genome Institute"/>
            <person name="Lucas S."/>
            <person name="Han J."/>
            <person name="Lapidus A."/>
            <person name="Cheng J.-F."/>
            <person name="Goodwin L."/>
            <person name="Pitluck S."/>
            <person name="Peters L."/>
            <person name="Mikhailova N."/>
            <person name="Lu M."/>
            <person name="Han C."/>
            <person name="Tapia R."/>
            <person name="Land M."/>
            <person name="Hauser L."/>
            <person name="Kyrpides N."/>
            <person name="Ivanova N."/>
            <person name="Pagani I."/>
            <person name="Stams A."/>
            <person name="Plugge C."/>
            <person name="Muyzer G."/>
            <person name="Kuever J."/>
            <person name="Parshina S."/>
            <person name="Ivanova A."/>
            <person name="Nazina T."/>
            <person name="Woyke T."/>
        </authorList>
    </citation>
    <scope>NUCLEOTIDE SEQUENCE [LARGE SCALE GENOMIC DNA]</scope>
    <source>
        <strain evidence="5">DSM 14880 / VKM B-2319 / CO-1-SRB</strain>
    </source>
</reference>
<dbReference type="Gene3D" id="2.20.25.110">
    <property type="entry name" value="S-adenosyl-L-methionine-dependent methyltransferases"/>
    <property type="match status" value="1"/>
</dbReference>
<dbReference type="Gene3D" id="3.40.50.150">
    <property type="entry name" value="Vaccinia Virus protein VP39"/>
    <property type="match status" value="1"/>
</dbReference>
<dbReference type="STRING" id="868595.Desca_2315"/>
<dbReference type="CDD" id="cd02440">
    <property type="entry name" value="AdoMet_MTases"/>
    <property type="match status" value="1"/>
</dbReference>
<dbReference type="Proteomes" id="UP000009226">
    <property type="component" value="Chromosome"/>
</dbReference>
<dbReference type="AlphaFoldDB" id="F6B3B9"/>
<name>F6B3B9_DESCC</name>